<organism evidence="2 3">
    <name type="scientific">Gossypium barbadense</name>
    <name type="common">Sea Island cotton</name>
    <name type="synonym">Hibiscus barbadensis</name>
    <dbReference type="NCBI Taxonomy" id="3634"/>
    <lineage>
        <taxon>Eukaryota</taxon>
        <taxon>Viridiplantae</taxon>
        <taxon>Streptophyta</taxon>
        <taxon>Embryophyta</taxon>
        <taxon>Tracheophyta</taxon>
        <taxon>Spermatophyta</taxon>
        <taxon>Magnoliopsida</taxon>
        <taxon>eudicotyledons</taxon>
        <taxon>Gunneridae</taxon>
        <taxon>Pentapetalae</taxon>
        <taxon>rosids</taxon>
        <taxon>malvids</taxon>
        <taxon>Malvales</taxon>
        <taxon>Malvaceae</taxon>
        <taxon>Malvoideae</taxon>
        <taxon>Gossypium</taxon>
    </lineage>
</organism>
<evidence type="ECO:0000313" key="2">
    <source>
        <dbReference type="EMBL" id="KAB2007053.1"/>
    </source>
</evidence>
<dbReference type="EMBL" id="CM018224">
    <property type="protein sequence ID" value="KAB2007053.1"/>
    <property type="molecule type" value="Genomic_DNA"/>
</dbReference>
<dbReference type="PANTHER" id="PTHR33494">
    <property type="entry name" value="OS02G0793800 PROTEIN"/>
    <property type="match status" value="1"/>
</dbReference>
<dbReference type="AlphaFoldDB" id="A0A5J5PME6"/>
<dbReference type="Pfam" id="PF24818">
    <property type="entry name" value="PH_TRF2_HOY1"/>
    <property type="match status" value="1"/>
</dbReference>
<dbReference type="PANTHER" id="PTHR33494:SF1">
    <property type="entry name" value="C2H2-TYPE DOMAIN-CONTAINING PROTEIN-RELATED"/>
    <property type="match status" value="1"/>
</dbReference>
<protein>
    <recommendedName>
        <fullName evidence="1">TRF2/HOY1 PH-like domain-containing protein</fullName>
    </recommendedName>
</protein>
<accession>A0A5J5PME6</accession>
<evidence type="ECO:0000313" key="3">
    <source>
        <dbReference type="Proteomes" id="UP000327439"/>
    </source>
</evidence>
<dbReference type="InterPro" id="IPR057939">
    <property type="entry name" value="TRF2_HOY1_PH"/>
</dbReference>
<reference evidence="3" key="1">
    <citation type="journal article" date="2020" name="Nat. Genet.">
        <title>Genomic diversifications of five Gossypium allopolyploid species and their impact on cotton improvement.</title>
        <authorList>
            <person name="Chen Z.J."/>
            <person name="Sreedasyam A."/>
            <person name="Ando A."/>
            <person name="Song Q."/>
            <person name="De Santiago L.M."/>
            <person name="Hulse-Kemp A.M."/>
            <person name="Ding M."/>
            <person name="Ye W."/>
            <person name="Kirkbride R.C."/>
            <person name="Jenkins J."/>
            <person name="Plott C."/>
            <person name="Lovell J."/>
            <person name="Lin Y.M."/>
            <person name="Vaughn R."/>
            <person name="Liu B."/>
            <person name="Simpson S."/>
            <person name="Scheffler B.E."/>
            <person name="Wen L."/>
            <person name="Saski C.A."/>
            <person name="Grover C.E."/>
            <person name="Hu G."/>
            <person name="Conover J.L."/>
            <person name="Carlson J.W."/>
            <person name="Shu S."/>
            <person name="Boston L.B."/>
            <person name="Williams M."/>
            <person name="Peterson D.G."/>
            <person name="McGee K."/>
            <person name="Jones D.C."/>
            <person name="Wendel J.F."/>
            <person name="Stelly D.M."/>
            <person name="Grimwood J."/>
            <person name="Schmutz J."/>
        </authorList>
    </citation>
    <scope>NUCLEOTIDE SEQUENCE [LARGE SCALE GENOMIC DNA]</scope>
    <source>
        <strain evidence="3">cv. 3-79</strain>
    </source>
</reference>
<feature type="domain" description="TRF2/HOY1 PH-like" evidence="1">
    <location>
        <begin position="115"/>
        <end position="218"/>
    </location>
</feature>
<name>A0A5J5PME6_GOSBA</name>
<keyword evidence="3" id="KW-1185">Reference proteome</keyword>
<proteinExistence type="predicted"/>
<sequence length="463" mass="51833">MVQLMSSGKRVSVKLEVEESLEEELASLHKKRSKLDLYLQEGNVESGKFPISPSLYNPLDEPSPLGLRLKKSPSFLDLIQMKLSQQNADKLTAHNKKDSKGVSVSGVRDKLKASNFPAAILRIGSWEYKSRYEGDLVAKCYFAKHKLVWEVLDGGLKNKIEIQWSDIVAIKLARQPLFFKETNPQPRKHTLWQATSDFTGGQASVHRQHFLQCPPGLLGKHFEKLIHCDPRLNFLSKQPEILLESAYFESRISGFDGLDDAGHSIELQDQSSPSTVQSPSCINEQDFGVRASDNFCQGTPSPSSVREAHVIEEIRGSRAKEWDRINFPELNASMLMTDLVDHIGNCITEQMTASVESQNILEEITQYLLNDSQHTTASEEKSLMSRVNSLYCLLQKDSATEDGSSLVPMDDVAGSKLSHPMSRKDSIGDLLLNLPRIASMPKFLFNTLEDSDIKSRASKKNVL</sequence>
<dbReference type="Proteomes" id="UP000327439">
    <property type="component" value="Chromosome D10"/>
</dbReference>
<dbReference type="OrthoDB" id="1516808at2759"/>
<evidence type="ECO:0000259" key="1">
    <source>
        <dbReference type="Pfam" id="PF24818"/>
    </source>
</evidence>
<gene>
    <name evidence="2" type="ORF">ES319_D10G001300v1</name>
</gene>